<dbReference type="EMBL" id="FMXM01000046">
    <property type="protein sequence ID" value="SDA99503.1"/>
    <property type="molecule type" value="Genomic_DNA"/>
</dbReference>
<organism evidence="1 2">
    <name type="scientific">Mesorhizobium qingshengii</name>
    <dbReference type="NCBI Taxonomy" id="1165689"/>
    <lineage>
        <taxon>Bacteria</taxon>
        <taxon>Pseudomonadati</taxon>
        <taxon>Pseudomonadota</taxon>
        <taxon>Alphaproteobacteria</taxon>
        <taxon>Hyphomicrobiales</taxon>
        <taxon>Phyllobacteriaceae</taxon>
        <taxon>Mesorhizobium</taxon>
    </lineage>
</organism>
<evidence type="ECO:0000313" key="2">
    <source>
        <dbReference type="Proteomes" id="UP000198588"/>
    </source>
</evidence>
<dbReference type="AlphaFoldDB" id="A0A1G5ZZ24"/>
<dbReference type="STRING" id="1165689.SAMN02927914_06600"/>
<gene>
    <name evidence="1" type="ORF">SAMN02927914_06600</name>
</gene>
<accession>A0A1G5ZZ24</accession>
<protein>
    <submittedName>
        <fullName evidence="1">Uncharacterized protein</fullName>
    </submittedName>
</protein>
<proteinExistence type="predicted"/>
<evidence type="ECO:0000313" key="1">
    <source>
        <dbReference type="EMBL" id="SDA99503.1"/>
    </source>
</evidence>
<name>A0A1G5ZZ24_9HYPH</name>
<sequence length="59" mass="7059">MNQRDDNDWPKEGEGECLLNKFRNISYGFLVSMWEYRSVTLRIHVRWSYTGLTGFLKLS</sequence>
<dbReference type="Proteomes" id="UP000198588">
    <property type="component" value="Unassembled WGS sequence"/>
</dbReference>
<reference evidence="1 2" key="1">
    <citation type="submission" date="2016-10" db="EMBL/GenBank/DDBJ databases">
        <authorList>
            <person name="de Groot N.N."/>
        </authorList>
    </citation>
    <scope>NUCLEOTIDE SEQUENCE [LARGE SCALE GENOMIC DNA]</scope>
    <source>
        <strain evidence="1 2">CGMCC 1.12097</strain>
    </source>
</reference>